<evidence type="ECO:0000313" key="2">
    <source>
        <dbReference type="EMBL" id="MDP9823292.1"/>
    </source>
</evidence>
<protein>
    <recommendedName>
        <fullName evidence="4">Nuclear transport factor 2 family protein</fullName>
    </recommendedName>
</protein>
<feature type="compositionally biased region" description="Low complexity" evidence="1">
    <location>
        <begin position="64"/>
        <end position="83"/>
    </location>
</feature>
<evidence type="ECO:0000313" key="3">
    <source>
        <dbReference type="Proteomes" id="UP001240447"/>
    </source>
</evidence>
<gene>
    <name evidence="2" type="ORF">J2S59_003101</name>
</gene>
<dbReference type="EMBL" id="JAUSQM010000001">
    <property type="protein sequence ID" value="MDP9823292.1"/>
    <property type="molecule type" value="Genomic_DNA"/>
</dbReference>
<keyword evidence="3" id="KW-1185">Reference proteome</keyword>
<reference evidence="2 3" key="1">
    <citation type="submission" date="2023-07" db="EMBL/GenBank/DDBJ databases">
        <title>Sequencing the genomes of 1000 actinobacteria strains.</title>
        <authorList>
            <person name="Klenk H.-P."/>
        </authorList>
    </citation>
    <scope>NUCLEOTIDE SEQUENCE [LARGE SCALE GENOMIC DNA]</scope>
    <source>
        <strain evidence="2 3">GD13</strain>
    </source>
</reference>
<comment type="caution">
    <text evidence="2">The sequence shown here is derived from an EMBL/GenBank/DDBJ whole genome shotgun (WGS) entry which is preliminary data.</text>
</comment>
<evidence type="ECO:0000256" key="1">
    <source>
        <dbReference type="SAM" id="MobiDB-lite"/>
    </source>
</evidence>
<feature type="region of interest" description="Disordered" evidence="1">
    <location>
        <begin position="55"/>
        <end position="89"/>
    </location>
</feature>
<organism evidence="2 3">
    <name type="scientific">Nocardioides massiliensis</name>
    <dbReference type="NCBI Taxonomy" id="1325935"/>
    <lineage>
        <taxon>Bacteria</taxon>
        <taxon>Bacillati</taxon>
        <taxon>Actinomycetota</taxon>
        <taxon>Actinomycetes</taxon>
        <taxon>Propionibacteriales</taxon>
        <taxon>Nocardioidaceae</taxon>
        <taxon>Nocardioides</taxon>
    </lineage>
</organism>
<name>A0ABT9NSN7_9ACTN</name>
<evidence type="ECO:0008006" key="4">
    <source>
        <dbReference type="Google" id="ProtNLM"/>
    </source>
</evidence>
<accession>A0ABT9NSN7</accession>
<proteinExistence type="predicted"/>
<sequence>MVEGGDLGGTAIGAPLTPLSGPSPGRWMDSAMTKFSGTFSVATAVFLLAAATACGSDSDPDPTPTAAANASSPSTAAPATGTPEDAATSAAEGAVGDYYALTDLLLQDDTVSLDRLDEVAISTQLSAQENFLTGERAAGTQQRGDTVIVETKVQSVSLDNSDPKTGRVPSVTIDVCWDVSEVDVLDASGTSMVASDRPDRGWTRLTVANYAWDTDPEAGWRVAGGQDLEKTPCTG</sequence>
<dbReference type="RefSeq" id="WP_181641450.1">
    <property type="nucleotide sequence ID" value="NZ_CCXJ01000036.1"/>
</dbReference>
<feature type="compositionally biased region" description="Gly residues" evidence="1">
    <location>
        <begin position="1"/>
        <end position="11"/>
    </location>
</feature>
<dbReference type="Proteomes" id="UP001240447">
    <property type="component" value="Unassembled WGS sequence"/>
</dbReference>
<feature type="region of interest" description="Disordered" evidence="1">
    <location>
        <begin position="1"/>
        <end position="25"/>
    </location>
</feature>